<keyword evidence="2" id="KW-0472">Membrane</keyword>
<evidence type="ECO:0000256" key="1">
    <source>
        <dbReference type="SAM" id="MobiDB-lite"/>
    </source>
</evidence>
<feature type="region of interest" description="Disordered" evidence="1">
    <location>
        <begin position="1977"/>
        <end position="2017"/>
    </location>
</feature>
<evidence type="ECO:0000256" key="2">
    <source>
        <dbReference type="SAM" id="Phobius"/>
    </source>
</evidence>
<name>A0AA86U7X3_9EUKA</name>
<proteinExistence type="predicted"/>
<evidence type="ECO:0000313" key="5">
    <source>
        <dbReference type="Proteomes" id="UP001642409"/>
    </source>
</evidence>
<keyword evidence="2" id="KW-1133">Transmembrane helix</keyword>
<gene>
    <name evidence="3" type="ORF">HINF_LOCUS30106</name>
    <name evidence="4" type="ORF">HINF_LOCUS67305</name>
</gene>
<comment type="caution">
    <text evidence="3">The sequence shown here is derived from an EMBL/GenBank/DDBJ whole genome shotgun (WGS) entry which is preliminary data.</text>
</comment>
<feature type="transmembrane region" description="Helical" evidence="2">
    <location>
        <begin position="1896"/>
        <end position="1917"/>
    </location>
</feature>
<feature type="compositionally biased region" description="Basic and acidic residues" evidence="1">
    <location>
        <begin position="1977"/>
        <end position="1991"/>
    </location>
</feature>
<dbReference type="EMBL" id="CATOUU010000701">
    <property type="protein sequence ID" value="CAI9942461.1"/>
    <property type="molecule type" value="Genomic_DNA"/>
</dbReference>
<reference evidence="4 5" key="2">
    <citation type="submission" date="2024-07" db="EMBL/GenBank/DDBJ databases">
        <authorList>
            <person name="Akdeniz Z."/>
        </authorList>
    </citation>
    <scope>NUCLEOTIDE SEQUENCE [LARGE SCALE GENOMIC DNA]</scope>
</reference>
<keyword evidence="5" id="KW-1185">Reference proteome</keyword>
<feature type="compositionally biased region" description="Polar residues" evidence="1">
    <location>
        <begin position="1992"/>
        <end position="2006"/>
    </location>
</feature>
<accession>A0AA86U7X3</accession>
<protein>
    <recommendedName>
        <fullName evidence="6">Transmembrane protein</fullName>
    </recommendedName>
</protein>
<evidence type="ECO:0000313" key="3">
    <source>
        <dbReference type="EMBL" id="CAI9942461.1"/>
    </source>
</evidence>
<dbReference type="Proteomes" id="UP001642409">
    <property type="component" value="Unassembled WGS sequence"/>
</dbReference>
<evidence type="ECO:0008006" key="6">
    <source>
        <dbReference type="Google" id="ProtNLM"/>
    </source>
</evidence>
<evidence type="ECO:0000313" key="4">
    <source>
        <dbReference type="EMBL" id="CAL6094092.1"/>
    </source>
</evidence>
<organism evidence="3">
    <name type="scientific">Hexamita inflata</name>
    <dbReference type="NCBI Taxonomy" id="28002"/>
    <lineage>
        <taxon>Eukaryota</taxon>
        <taxon>Metamonada</taxon>
        <taxon>Diplomonadida</taxon>
        <taxon>Hexamitidae</taxon>
        <taxon>Hexamitinae</taxon>
        <taxon>Hexamita</taxon>
    </lineage>
</organism>
<reference evidence="3" key="1">
    <citation type="submission" date="2023-06" db="EMBL/GenBank/DDBJ databases">
        <authorList>
            <person name="Kurt Z."/>
        </authorList>
    </citation>
    <scope>NUCLEOTIDE SEQUENCE</scope>
</reference>
<sequence length="2017" mass="228066">MLNLINSIQITCQYYTDINLLACSKNYCETESNKIYIIVNFNKICSYCNGPKQYIQPKTGIEQTNECSNIVCLFFEYENVCSSDSCIQTSNGVYIINQTLKYCSNCLLTGYFLHNLQCTINGCGSEPINKYAQLITFKYGQRYECKPNCPLNFPFSDQNICSQKCSSLTFDSTGPVIICVNQCRFYTYNYSLGQTDALKMKQCHNQCPISFPFYASVISGQCLDSCEYYSIDGSGSKICQSTCSLYKIVDNLKQCVQTCGLMYQNGEVCQSSCDVFPNLYISSDGQRCVSKCSGQDAYSLNFKSCDNSCFYYQKLGVKYCTEQCPIDAPFKYVAVRSFCVVDCNLTAKTFVNTIDYTCVSPGINFAYQTIHGVYSKVVFASCPVYYVIVAGLGNQCVSVCPQYLNGVVCASSCSSGYYVVTNQQMQCVQYNADKFYTLNSSNSLRLQLDACPKFAENDNECVDHCEFFEQTTVKRCKTGSEAICSFFEPVSNYKKCVGTCSGSKQYKIGRECADSCKGYLIDVDGVTCVGTCGNNYVSIDKTRCQVEVCNYSVQNGAKQCVQECYIDKPFMNIITDNPLIYECISDCAAVGKKFVVDQNNLTCIQCTQTGYTTFYINYITAYKCESACPTDQIYQNPTNTYQSVQQCLYKCPQDKQFIVNNHICSNTCSSLYYITDFSYIQPYLCVNLCAQYYITNGSLNQCVDECPPNFQYILGQQCVQQCNYYQIIASKKYCKLNTDTICNYYIIDAQNGNKECVGQCQGIYQYINGQMCQTACNVSPNYYIDIDGITCVQNCGLNYYSIDQLSCLTTCTYYLTTQGQKQCTKTMYKCPPGLRFIYQNQCQTNCPAGLNFINNNMECITCSVSQTYKIIYVEGISVSLCLNSCSLLQDSSSAYFGVNNCVTQCPEINPYLNNGVCQSTCINQAYHIDINGSLICDSLSNCYYFTIDAITNYKICQLTCPRYNQAGLCVETCEFYEIDINGLNTCVLESNCLYYLDQSGPKQCLSNCGSLYNDGKICRKYCDQMPNKYIEINNISCISSCGLNMISSNKLNCLVTCPNNLFYIDNNIKYCTESAFCPIQFPFKSNNQCLSTCTQFIDSLQTINCDLCVLNGYRVSLVNDQQVYICQTCPLVNKAISYQNKFLCIDQCPSDKPYIENDECFQTCSTLKYIISQNILTCVQSCPLYYIINTTGIVSQYICVEYCYFPYIFIDGQECKLLCPSYLQTINEFKICTSCTYYEVVNGLQRCVQTCDQADNKQYINGFECVNQCPFYVSVDNITCVSQCDVSQSISGSLCDQYCRFYIEGGIQKCSIDPLNCPLNYPFQILSFGTTYQCVNSCPTGFADQNTKLCTSCQAGESYIIDYAYNIQYYICQPQMCTNILKYRDPNQVYNGVLRCVYQCPESHPYLNSTSNICQSSCQDNTYTNQSAFPQNLICQTYDPIKFYIINYLFNDGQKLQVDQCGGDYNFIQNQQCLKTCANSYYQIVNNKNYCRTGLEPECQILSDQNNNICVDTCQYYLNNKVCVQQCPQYIDLDQIHCATQCTYLNITTCVLSCWYTLENENDINSQKMCTKVDNQCPETAPLHTINSQHCIKQCPIGYYIDENDNTLCINQCNGNRPGFTLIQINSVQHYKCVSQCTVFLDQNLQYQSLSLCVQNCPFIYSDVNDNCLLSCDGILQDGIHCDPSCNYYLDNNLNKICMPQCTGMFPFFMQRGSRIECLNRCPSFASITGYCLPTCGAVPIPKIMFEQITQVCYSSCPSAVPYIFGNICVQSCDLVNQFSRGIFCTTSCLPNEYICDNSCISSCSQCSKPYYENNICQSSCPMYYQGNQCVSSCVLADGQQCVSECPINKHNVFNFCQLSQNCELEVDGFCKQKIIMEPFETVADTVQMHVTTVKYSIIGASILLLLLIIILILTCCQNRIKTKTKHAINEQKTFKQIINNKQKQTTTHIKDNIPIIEKTQIIQNDFAQFNFTYKKEEENRPQSQSLEDKQSLSSSNISNQEQETSYDPYGGTLDVE</sequence>
<keyword evidence="2" id="KW-0812">Transmembrane</keyword>
<dbReference type="EMBL" id="CAXDID020000463">
    <property type="protein sequence ID" value="CAL6094092.1"/>
    <property type="molecule type" value="Genomic_DNA"/>
</dbReference>